<dbReference type="Proteomes" id="UP001157502">
    <property type="component" value="Chromosome 5"/>
</dbReference>
<organism evidence="1 2">
    <name type="scientific">Dallia pectoralis</name>
    <name type="common">Alaska blackfish</name>
    <dbReference type="NCBI Taxonomy" id="75939"/>
    <lineage>
        <taxon>Eukaryota</taxon>
        <taxon>Metazoa</taxon>
        <taxon>Chordata</taxon>
        <taxon>Craniata</taxon>
        <taxon>Vertebrata</taxon>
        <taxon>Euteleostomi</taxon>
        <taxon>Actinopterygii</taxon>
        <taxon>Neopterygii</taxon>
        <taxon>Teleostei</taxon>
        <taxon>Protacanthopterygii</taxon>
        <taxon>Esociformes</taxon>
        <taxon>Umbridae</taxon>
        <taxon>Dallia</taxon>
    </lineage>
</organism>
<name>A0ACC2H6U1_DALPE</name>
<evidence type="ECO:0000313" key="1">
    <source>
        <dbReference type="EMBL" id="KAJ8011243.1"/>
    </source>
</evidence>
<accession>A0ACC2H6U1</accession>
<gene>
    <name evidence="1" type="ORF">DPEC_G00056130</name>
</gene>
<protein>
    <submittedName>
        <fullName evidence="1">Uncharacterized protein</fullName>
    </submittedName>
</protein>
<evidence type="ECO:0000313" key="2">
    <source>
        <dbReference type="Proteomes" id="UP001157502"/>
    </source>
</evidence>
<proteinExistence type="predicted"/>
<dbReference type="EMBL" id="CM055732">
    <property type="protein sequence ID" value="KAJ8011243.1"/>
    <property type="molecule type" value="Genomic_DNA"/>
</dbReference>
<reference evidence="1" key="1">
    <citation type="submission" date="2021-05" db="EMBL/GenBank/DDBJ databases">
        <authorList>
            <person name="Pan Q."/>
            <person name="Jouanno E."/>
            <person name="Zahm M."/>
            <person name="Klopp C."/>
            <person name="Cabau C."/>
            <person name="Louis A."/>
            <person name="Berthelot C."/>
            <person name="Parey E."/>
            <person name="Roest Crollius H."/>
            <person name="Montfort J."/>
            <person name="Robinson-Rechavi M."/>
            <person name="Bouchez O."/>
            <person name="Lampietro C."/>
            <person name="Lopez Roques C."/>
            <person name="Donnadieu C."/>
            <person name="Postlethwait J."/>
            <person name="Bobe J."/>
            <person name="Dillon D."/>
            <person name="Chandos A."/>
            <person name="von Hippel F."/>
            <person name="Guiguen Y."/>
        </authorList>
    </citation>
    <scope>NUCLEOTIDE SEQUENCE</scope>
    <source>
        <strain evidence="1">YG-Jan2019</strain>
    </source>
</reference>
<comment type="caution">
    <text evidence="1">The sequence shown here is derived from an EMBL/GenBank/DDBJ whole genome shotgun (WGS) entry which is preliminary data.</text>
</comment>
<keyword evidence="2" id="KW-1185">Reference proteome</keyword>
<sequence>MAYKGISRTGGRKDCVLGFNRRSWSLECSNHSNTTWHINDNIEFPAETRPYHRVGVYLDWTAGTLSFSRISSDLLQTVTHLHTFMCKFTEPLYPGFYVGSGSSVTLR</sequence>